<dbReference type="Proteomes" id="UP001055286">
    <property type="component" value="Unassembled WGS sequence"/>
</dbReference>
<evidence type="ECO:0000313" key="2">
    <source>
        <dbReference type="Proteomes" id="UP001055286"/>
    </source>
</evidence>
<organism evidence="1 2">
    <name type="scientific">Methylobacterium frigidaeris</name>
    <dbReference type="NCBI Taxonomy" id="2038277"/>
    <lineage>
        <taxon>Bacteria</taxon>
        <taxon>Pseudomonadati</taxon>
        <taxon>Pseudomonadota</taxon>
        <taxon>Alphaproteobacteria</taxon>
        <taxon>Hyphomicrobiales</taxon>
        <taxon>Methylobacteriaceae</taxon>
        <taxon>Methylobacterium</taxon>
    </lineage>
</organism>
<keyword evidence="2" id="KW-1185">Reference proteome</keyword>
<protein>
    <submittedName>
        <fullName evidence="1">Uncharacterized protein</fullName>
    </submittedName>
</protein>
<dbReference type="EMBL" id="BPQJ01000064">
    <property type="protein sequence ID" value="GJD66430.1"/>
    <property type="molecule type" value="Genomic_DNA"/>
</dbReference>
<sequence length="47" mass="5072">MTRPSHDGWRRVGFALLGAWLVKAGTLAAAAVKACNQAARRPPEGRR</sequence>
<gene>
    <name evidence="1" type="ORF">MPEAHAMD_6628</name>
</gene>
<dbReference type="RefSeq" id="WP_165795606.1">
    <property type="nucleotide sequence ID" value="NZ_BPQJ01000064.1"/>
</dbReference>
<proteinExistence type="predicted"/>
<name>A0AA37M806_9HYPH</name>
<dbReference type="AlphaFoldDB" id="A0AA37M806"/>
<reference evidence="1" key="1">
    <citation type="journal article" date="2016" name="Front. Microbiol.">
        <title>Genome Sequence of the Piezophilic, Mesophilic Sulfate-Reducing Bacterium Desulfovibrio indicus J2T.</title>
        <authorList>
            <person name="Cao J."/>
            <person name="Maignien L."/>
            <person name="Shao Z."/>
            <person name="Alain K."/>
            <person name="Jebbar M."/>
        </authorList>
    </citation>
    <scope>NUCLEOTIDE SEQUENCE</scope>
    <source>
        <strain evidence="1">JCM 32048</strain>
    </source>
</reference>
<comment type="caution">
    <text evidence="1">The sequence shown here is derived from an EMBL/GenBank/DDBJ whole genome shotgun (WGS) entry which is preliminary data.</text>
</comment>
<evidence type="ECO:0000313" key="1">
    <source>
        <dbReference type="EMBL" id="GJD66430.1"/>
    </source>
</evidence>
<accession>A0AA37M806</accession>
<reference evidence="1" key="2">
    <citation type="submission" date="2021-08" db="EMBL/GenBank/DDBJ databases">
        <authorList>
            <person name="Tani A."/>
            <person name="Ola A."/>
            <person name="Ogura Y."/>
            <person name="Katsura K."/>
            <person name="Hayashi T."/>
        </authorList>
    </citation>
    <scope>NUCLEOTIDE SEQUENCE</scope>
    <source>
        <strain evidence="1">JCM 32048</strain>
    </source>
</reference>